<evidence type="ECO:0000313" key="2">
    <source>
        <dbReference type="EMBL" id="SVC43720.1"/>
    </source>
</evidence>
<reference evidence="2" key="1">
    <citation type="submission" date="2018-05" db="EMBL/GenBank/DDBJ databases">
        <authorList>
            <person name="Lanie J.A."/>
            <person name="Ng W.-L."/>
            <person name="Kazmierczak K.M."/>
            <person name="Andrzejewski T.M."/>
            <person name="Davidsen T.M."/>
            <person name="Wayne K.J."/>
            <person name="Tettelin H."/>
            <person name="Glass J.I."/>
            <person name="Rusch D."/>
            <person name="Podicherti R."/>
            <person name="Tsui H.-C.T."/>
            <person name="Winkler M.E."/>
        </authorList>
    </citation>
    <scope>NUCLEOTIDE SEQUENCE</scope>
</reference>
<dbReference type="PANTHER" id="PTHR38588:SF1">
    <property type="entry name" value="BLL0334 PROTEIN"/>
    <property type="match status" value="1"/>
</dbReference>
<feature type="transmembrane region" description="Helical" evidence="1">
    <location>
        <begin position="175"/>
        <end position="194"/>
    </location>
</feature>
<gene>
    <name evidence="2" type="ORF">METZ01_LOCUS296574</name>
</gene>
<evidence type="ECO:0008006" key="3">
    <source>
        <dbReference type="Google" id="ProtNLM"/>
    </source>
</evidence>
<evidence type="ECO:0000256" key="1">
    <source>
        <dbReference type="SAM" id="Phobius"/>
    </source>
</evidence>
<name>A0A382M4V5_9ZZZZ</name>
<keyword evidence="1" id="KW-0812">Transmembrane</keyword>
<dbReference type="Gene3D" id="3.30.530.20">
    <property type="match status" value="1"/>
</dbReference>
<organism evidence="2">
    <name type="scientific">marine metagenome</name>
    <dbReference type="NCBI Taxonomy" id="408172"/>
    <lineage>
        <taxon>unclassified sequences</taxon>
        <taxon>metagenomes</taxon>
        <taxon>ecological metagenomes</taxon>
    </lineage>
</organism>
<dbReference type="AlphaFoldDB" id="A0A382M4V5"/>
<sequence length="196" mass="21554">MKLTGSYKLNVKKEIVWNALNDPEILKQCIPGCDSFVKENDNTFNTSATNQIGPMNATFSGSVKLSNIQKNESYTLSGEGQSPVGFANGSANVKLTELDGTTTLSYEVNIIVGGKIAQLGSRLIDGIAKKMSDYFFGRFADLVSPITKDKDKEDVDVAVEVKRVKKLKSNFLNKYVYSTSVVIILLLVAIFYFVSR</sequence>
<dbReference type="InterPro" id="IPR010419">
    <property type="entry name" value="CO_DH_gsu"/>
</dbReference>
<protein>
    <recommendedName>
        <fullName evidence="3">Carbon monoxide dehydrogenase subunit G</fullName>
    </recommendedName>
</protein>
<accession>A0A382M4V5</accession>
<dbReference type="EMBL" id="UINC01091165">
    <property type="protein sequence ID" value="SVC43720.1"/>
    <property type="molecule type" value="Genomic_DNA"/>
</dbReference>
<proteinExistence type="predicted"/>
<keyword evidence="1" id="KW-0472">Membrane</keyword>
<dbReference type="Pfam" id="PF06240">
    <property type="entry name" value="COXG"/>
    <property type="match status" value="1"/>
</dbReference>
<dbReference type="CDD" id="cd05018">
    <property type="entry name" value="CoxG"/>
    <property type="match status" value="1"/>
</dbReference>
<dbReference type="InterPro" id="IPR023393">
    <property type="entry name" value="START-like_dom_sf"/>
</dbReference>
<dbReference type="PANTHER" id="PTHR38588">
    <property type="entry name" value="BLL0334 PROTEIN"/>
    <property type="match status" value="1"/>
</dbReference>
<keyword evidence="1" id="KW-1133">Transmembrane helix</keyword>
<dbReference type="SUPFAM" id="SSF55961">
    <property type="entry name" value="Bet v1-like"/>
    <property type="match status" value="1"/>
</dbReference>